<dbReference type="Proteomes" id="UP001311915">
    <property type="component" value="Unassembled WGS sequence"/>
</dbReference>
<keyword evidence="1" id="KW-0732">Signal</keyword>
<proteinExistence type="predicted"/>
<comment type="caution">
    <text evidence="2">The sequence shown here is derived from an EMBL/GenBank/DDBJ whole genome shotgun (WGS) entry which is preliminary data.</text>
</comment>
<name>A0AAV9L1I1_9SOLN</name>
<dbReference type="EMBL" id="JAWPEI010000008">
    <property type="protein sequence ID" value="KAK4719223.1"/>
    <property type="molecule type" value="Genomic_DNA"/>
</dbReference>
<evidence type="ECO:0000256" key="1">
    <source>
        <dbReference type="SAM" id="SignalP"/>
    </source>
</evidence>
<reference evidence="2 3" key="1">
    <citation type="submission" date="2023-10" db="EMBL/GenBank/DDBJ databases">
        <title>Genome-Wide Identification Analysis in wild type Solanum Pinnatisectum Reveals Some Genes Defensing Phytophthora Infestans.</title>
        <authorList>
            <person name="Sun C."/>
        </authorList>
    </citation>
    <scope>NUCLEOTIDE SEQUENCE [LARGE SCALE GENOMIC DNA]</scope>
    <source>
        <strain evidence="2">LQN</strain>
        <tissue evidence="2">Leaf</tissue>
    </source>
</reference>
<feature type="signal peptide" evidence="1">
    <location>
        <begin position="1"/>
        <end position="20"/>
    </location>
</feature>
<evidence type="ECO:0000313" key="2">
    <source>
        <dbReference type="EMBL" id="KAK4719223.1"/>
    </source>
</evidence>
<protein>
    <submittedName>
        <fullName evidence="2">Uncharacterized protein</fullName>
    </submittedName>
</protein>
<sequence length="117" mass="13135">MVFPNCVCFSILVLYHCILKSHYLLKDSQTVRYIHNDIDFWGEDIDLLGDKFLSLQGNVIKGSLEKLKNSKARAGPGGIFTDDTTGLTQFLKSLLEHARNMVTLVLGLDDSRRCNAC</sequence>
<accession>A0AAV9L1I1</accession>
<organism evidence="2 3">
    <name type="scientific">Solanum pinnatisectum</name>
    <name type="common">tansyleaf nightshade</name>
    <dbReference type="NCBI Taxonomy" id="50273"/>
    <lineage>
        <taxon>Eukaryota</taxon>
        <taxon>Viridiplantae</taxon>
        <taxon>Streptophyta</taxon>
        <taxon>Embryophyta</taxon>
        <taxon>Tracheophyta</taxon>
        <taxon>Spermatophyta</taxon>
        <taxon>Magnoliopsida</taxon>
        <taxon>eudicotyledons</taxon>
        <taxon>Gunneridae</taxon>
        <taxon>Pentapetalae</taxon>
        <taxon>asterids</taxon>
        <taxon>lamiids</taxon>
        <taxon>Solanales</taxon>
        <taxon>Solanaceae</taxon>
        <taxon>Solanoideae</taxon>
        <taxon>Solaneae</taxon>
        <taxon>Solanum</taxon>
    </lineage>
</organism>
<evidence type="ECO:0000313" key="3">
    <source>
        <dbReference type="Proteomes" id="UP001311915"/>
    </source>
</evidence>
<feature type="chain" id="PRO_5043754194" evidence="1">
    <location>
        <begin position="21"/>
        <end position="117"/>
    </location>
</feature>
<dbReference type="AlphaFoldDB" id="A0AAV9L1I1"/>
<gene>
    <name evidence="2" type="ORF">R3W88_017561</name>
</gene>
<keyword evidence="3" id="KW-1185">Reference proteome</keyword>